<keyword evidence="3" id="KW-1185">Reference proteome</keyword>
<dbReference type="EMBL" id="VTPC01090419">
    <property type="protein sequence ID" value="KAF2883438.1"/>
    <property type="molecule type" value="Genomic_DNA"/>
</dbReference>
<name>A0A8K0G2L6_IGNLU</name>
<feature type="region of interest" description="Disordered" evidence="1">
    <location>
        <begin position="177"/>
        <end position="197"/>
    </location>
</feature>
<dbReference type="AlphaFoldDB" id="A0A8K0G2L6"/>
<sequence>MMQHFTIQNQTAQSTAVQYNVSKFDNFDKSKKTFQQYKERFDIFLSIKGLTSDKNISKTIFLNSTGPEYFELLKLSAAPKEIGTLSFDEARTCPKVRQLSVGDRLQAKWYPTTGKPTWSLGTIMQKFGKLHDLVKLDGDGYSLKRHVNQLLRVTIDSQPKKRVMLALFLPSNIHLHDNNEQRRGPPVEFQQEPSENVNFGKKKPWEVVFLSQHRFGPKWTPARRSQYVSEKTTKRSMCCIYKKGLLPSARIMFGADSEQWWLQEDNDPKHRSRLCSETMTILGTDNQVLIAETLQDLQIFMNKLVDVSEECGISLNINKAKFMPGTKSTKNTVTSICITNQLKENKAKAVLFGAYYEKRKISNTPAYRAGKNNRKKINRKRKTLG</sequence>
<proteinExistence type="predicted"/>
<evidence type="ECO:0000313" key="2">
    <source>
        <dbReference type="EMBL" id="KAF2883438.1"/>
    </source>
</evidence>
<evidence type="ECO:0000313" key="3">
    <source>
        <dbReference type="Proteomes" id="UP000801492"/>
    </source>
</evidence>
<organism evidence="2 3">
    <name type="scientific">Ignelater luminosus</name>
    <name type="common">Cucubano</name>
    <name type="synonym">Pyrophorus luminosus</name>
    <dbReference type="NCBI Taxonomy" id="2038154"/>
    <lineage>
        <taxon>Eukaryota</taxon>
        <taxon>Metazoa</taxon>
        <taxon>Ecdysozoa</taxon>
        <taxon>Arthropoda</taxon>
        <taxon>Hexapoda</taxon>
        <taxon>Insecta</taxon>
        <taxon>Pterygota</taxon>
        <taxon>Neoptera</taxon>
        <taxon>Endopterygota</taxon>
        <taxon>Coleoptera</taxon>
        <taxon>Polyphaga</taxon>
        <taxon>Elateriformia</taxon>
        <taxon>Elateroidea</taxon>
        <taxon>Elateridae</taxon>
        <taxon>Agrypninae</taxon>
        <taxon>Pyrophorini</taxon>
        <taxon>Ignelater</taxon>
    </lineage>
</organism>
<evidence type="ECO:0000256" key="1">
    <source>
        <dbReference type="SAM" id="MobiDB-lite"/>
    </source>
</evidence>
<protein>
    <submittedName>
        <fullName evidence="2">Uncharacterized protein</fullName>
    </submittedName>
</protein>
<gene>
    <name evidence="2" type="ORF">ILUMI_22748</name>
</gene>
<reference evidence="2" key="1">
    <citation type="submission" date="2019-08" db="EMBL/GenBank/DDBJ databases">
        <title>The genome of the North American firefly Photinus pyralis.</title>
        <authorList>
            <consortium name="Photinus pyralis genome working group"/>
            <person name="Fallon T.R."/>
            <person name="Sander Lower S.E."/>
            <person name="Weng J.-K."/>
        </authorList>
    </citation>
    <scope>NUCLEOTIDE SEQUENCE</scope>
    <source>
        <strain evidence="2">TRF0915ILg1</strain>
        <tissue evidence="2">Whole body</tissue>
    </source>
</reference>
<feature type="compositionally biased region" description="Basic residues" evidence="1">
    <location>
        <begin position="371"/>
        <end position="385"/>
    </location>
</feature>
<accession>A0A8K0G2L6</accession>
<dbReference type="Proteomes" id="UP000801492">
    <property type="component" value="Unassembled WGS sequence"/>
</dbReference>
<comment type="caution">
    <text evidence="2">The sequence shown here is derived from an EMBL/GenBank/DDBJ whole genome shotgun (WGS) entry which is preliminary data.</text>
</comment>
<feature type="region of interest" description="Disordered" evidence="1">
    <location>
        <begin position="366"/>
        <end position="385"/>
    </location>
</feature>